<dbReference type="AlphaFoldDB" id="A0AAW0C5M9"/>
<dbReference type="EMBL" id="JAYKXP010000058">
    <property type="protein sequence ID" value="KAK7034015.1"/>
    <property type="molecule type" value="Genomic_DNA"/>
</dbReference>
<gene>
    <name evidence="1" type="ORF">VNI00_012445</name>
</gene>
<evidence type="ECO:0000313" key="2">
    <source>
        <dbReference type="Proteomes" id="UP001383192"/>
    </source>
</evidence>
<accession>A0AAW0C5M9</accession>
<name>A0AAW0C5M9_9AGAR</name>
<proteinExistence type="predicted"/>
<protein>
    <recommendedName>
        <fullName evidence="3">F-box domain-containing protein</fullName>
    </recommendedName>
</protein>
<evidence type="ECO:0008006" key="3">
    <source>
        <dbReference type="Google" id="ProtNLM"/>
    </source>
</evidence>
<organism evidence="1 2">
    <name type="scientific">Paramarasmius palmivorus</name>
    <dbReference type="NCBI Taxonomy" id="297713"/>
    <lineage>
        <taxon>Eukaryota</taxon>
        <taxon>Fungi</taxon>
        <taxon>Dikarya</taxon>
        <taxon>Basidiomycota</taxon>
        <taxon>Agaricomycotina</taxon>
        <taxon>Agaricomycetes</taxon>
        <taxon>Agaricomycetidae</taxon>
        <taxon>Agaricales</taxon>
        <taxon>Marasmiineae</taxon>
        <taxon>Marasmiaceae</taxon>
        <taxon>Paramarasmius</taxon>
    </lineage>
</organism>
<dbReference type="Proteomes" id="UP001383192">
    <property type="component" value="Unassembled WGS sequence"/>
</dbReference>
<keyword evidence="2" id="KW-1185">Reference proteome</keyword>
<sequence length="228" mass="26616">MLPQELIDLIIQYVASFQDPHSLKQCALTARCFRTISQHHLLNTITLTDTNLTLKFAHLLHDSPHIAKAVKRLCLEYELDLPNAPTLQLDNLEALTCFMVLDLNIMSHSANTILDWILQQPSLSALRNLTVRIRATLEEIYCVFDRYQWRDLEQLLHEECKLRLKMEVIPDPPSDEEYPRLLPGYIIQQCFPRWLGEGKDGELLIEQDMPEGDEKYVYDARSKLWKSR</sequence>
<comment type="caution">
    <text evidence="1">The sequence shown here is derived from an EMBL/GenBank/DDBJ whole genome shotgun (WGS) entry which is preliminary data.</text>
</comment>
<evidence type="ECO:0000313" key="1">
    <source>
        <dbReference type="EMBL" id="KAK7034015.1"/>
    </source>
</evidence>
<reference evidence="1 2" key="1">
    <citation type="submission" date="2024-01" db="EMBL/GenBank/DDBJ databases">
        <title>A draft genome for a cacao thread blight-causing isolate of Paramarasmius palmivorus.</title>
        <authorList>
            <person name="Baruah I.K."/>
            <person name="Bukari Y."/>
            <person name="Amoako-Attah I."/>
            <person name="Meinhardt L.W."/>
            <person name="Bailey B.A."/>
            <person name="Cohen S.P."/>
        </authorList>
    </citation>
    <scope>NUCLEOTIDE SEQUENCE [LARGE SCALE GENOMIC DNA]</scope>
    <source>
        <strain evidence="1 2">GH-12</strain>
    </source>
</reference>